<accession>A0ABW8NIL5</accession>
<evidence type="ECO:0000313" key="1">
    <source>
        <dbReference type="EMBL" id="MFK4752737.1"/>
    </source>
</evidence>
<proteinExistence type="predicted"/>
<dbReference type="Proteomes" id="UP001620597">
    <property type="component" value="Unassembled WGS sequence"/>
</dbReference>
<name>A0ABW8NIL5_9GAMM</name>
<evidence type="ECO:0000313" key="2">
    <source>
        <dbReference type="Proteomes" id="UP001620597"/>
    </source>
</evidence>
<dbReference type="EMBL" id="JBBKTX010000010">
    <property type="protein sequence ID" value="MFK4752737.1"/>
    <property type="molecule type" value="Genomic_DNA"/>
</dbReference>
<keyword evidence="2" id="KW-1185">Reference proteome</keyword>
<sequence length="235" mass="25544">MSIDRHMIGVDDALCKRVLTEMLNKYLSPAFGALPSKEVELIVLEALEKVDFIPESKSQYDLISQLKITKTKARNLIYNQELRRMDKDQLDNAVKTALKSPVLQKQGDLFVLEIENPLVIDHLRSELKNLGHASDGSFSPSLVKISLPAATALIEKILTRSDKRAVKAALVAAGAPDGSFSGVLKGTIKAVAKKVASDSGEQLAENISNYLSPIIDGATEIVADTIGDLFEGEEE</sequence>
<dbReference type="RefSeq" id="WP_416205929.1">
    <property type="nucleotide sequence ID" value="NZ_JBBKTX010000010.1"/>
</dbReference>
<gene>
    <name evidence="1" type="ORF">WG929_09995</name>
</gene>
<protein>
    <submittedName>
        <fullName evidence="1">Uncharacterized protein</fullName>
    </submittedName>
</protein>
<comment type="caution">
    <text evidence="1">The sequence shown here is derived from an EMBL/GenBank/DDBJ whole genome shotgun (WGS) entry which is preliminary data.</text>
</comment>
<reference evidence="1 2" key="1">
    <citation type="submission" date="2024-03" db="EMBL/GenBank/DDBJ databases">
        <title>High-quality draft genome sequence of Oceanobacter sp. wDCs-4.</title>
        <authorList>
            <person name="Dong C."/>
        </authorList>
    </citation>
    <scope>NUCLEOTIDE SEQUENCE [LARGE SCALE GENOMIC DNA]</scope>
    <source>
        <strain evidence="2">wDCs-4</strain>
    </source>
</reference>
<organism evidence="1 2">
    <name type="scientific">Oceanobacter antarcticus</name>
    <dbReference type="NCBI Taxonomy" id="3133425"/>
    <lineage>
        <taxon>Bacteria</taxon>
        <taxon>Pseudomonadati</taxon>
        <taxon>Pseudomonadota</taxon>
        <taxon>Gammaproteobacteria</taxon>
        <taxon>Oceanospirillales</taxon>
        <taxon>Oceanospirillaceae</taxon>
        <taxon>Oceanobacter</taxon>
    </lineage>
</organism>